<feature type="compositionally biased region" description="Basic and acidic residues" evidence="5">
    <location>
        <begin position="41"/>
        <end position="52"/>
    </location>
</feature>
<dbReference type="InterPro" id="IPR015943">
    <property type="entry name" value="WD40/YVTN_repeat-like_dom_sf"/>
</dbReference>
<evidence type="ECO:0000313" key="7">
    <source>
        <dbReference type="Proteomes" id="UP001527925"/>
    </source>
</evidence>
<keyword evidence="3" id="KW-0677">Repeat</keyword>
<name>A0ABR4NBA2_9FUNG</name>
<dbReference type="InterPro" id="IPR036322">
    <property type="entry name" value="WD40_repeat_dom_sf"/>
</dbReference>
<sequence>MISSLAWVPKGAASELPERVKLTDEEFARISAQMGEQLQLAKEDLEDARHAADGGGDGDDEDGDDEDAEMQDDDAEMDDAATAKASAAASAAAAAAKASGAKTGEDDELAIYNLDTYDDEDTGEADGRVSLFSNVRGLAYYNSNEEDPYVQLGDHDDDEEEELEEMRIAPTDNLVLAAKTEDDISHLEVYVYEDGEDNLYVHHDILLPSFPLCLEWLDFPVGRNLGKMAKGNYVAVGTFEPTVEIWNLDTIDSMFPDVILGAQPDAGPTASTGESTKKKKGGPLRVAKRANAERHVDAVMAISWNRVQRNLVATGSADATVKLWDLNRPETAIANFTPHRNKVQAVAWNVAEPAVLLTGGYDKRVCAFDSRAPTKIASWKLSADVECLKWDPIHRERFVVSTEDGIVKAFDVRTGGSSESQGGLFTLHAHDSPVSALDLSPQLDGLMVTGSSDKNVKVWSLRDNKPTCIVSRDVDTGKVFSATFSPDAPYVVALAGSKGRVVIWNLEDNPGVRRAYPIRQHGQPVGATAAATAAGEPRPARAEITTTASDDEPESEDDDEGEDAPMNEEDWEHEGEDDDHV</sequence>
<dbReference type="InterPro" id="IPR001680">
    <property type="entry name" value="WD40_rpt"/>
</dbReference>
<feature type="region of interest" description="Disordered" evidence="5">
    <location>
        <begin position="518"/>
        <end position="581"/>
    </location>
</feature>
<dbReference type="InterPro" id="IPR044285">
    <property type="entry name" value="PWP1"/>
</dbReference>
<dbReference type="PANTHER" id="PTHR14091">
    <property type="entry name" value="PERIODIC TRYPTOPHAN PROTEIN 1"/>
    <property type="match status" value="1"/>
</dbReference>
<dbReference type="Pfam" id="PF00400">
    <property type="entry name" value="WD40"/>
    <property type="match status" value="2"/>
</dbReference>
<dbReference type="SUPFAM" id="SSF50978">
    <property type="entry name" value="WD40 repeat-like"/>
    <property type="match status" value="1"/>
</dbReference>
<comment type="caution">
    <text evidence="6">The sequence shown here is derived from an EMBL/GenBank/DDBJ whole genome shotgun (WGS) entry which is preliminary data.</text>
</comment>
<evidence type="ECO:0000256" key="5">
    <source>
        <dbReference type="SAM" id="MobiDB-lite"/>
    </source>
</evidence>
<organism evidence="6 7">
    <name type="scientific">Polyrhizophydium stewartii</name>
    <dbReference type="NCBI Taxonomy" id="2732419"/>
    <lineage>
        <taxon>Eukaryota</taxon>
        <taxon>Fungi</taxon>
        <taxon>Fungi incertae sedis</taxon>
        <taxon>Chytridiomycota</taxon>
        <taxon>Chytridiomycota incertae sedis</taxon>
        <taxon>Chytridiomycetes</taxon>
        <taxon>Rhizophydiales</taxon>
        <taxon>Rhizophydiales incertae sedis</taxon>
        <taxon>Polyrhizophydium</taxon>
    </lineage>
</organism>
<keyword evidence="1" id="KW-0597">Phosphoprotein</keyword>
<keyword evidence="7" id="KW-1185">Reference proteome</keyword>
<feature type="compositionally biased region" description="Low complexity" evidence="5">
    <location>
        <begin position="526"/>
        <end position="537"/>
    </location>
</feature>
<dbReference type="PROSITE" id="PS00678">
    <property type="entry name" value="WD_REPEATS_1"/>
    <property type="match status" value="1"/>
</dbReference>
<feature type="region of interest" description="Disordered" evidence="5">
    <location>
        <begin position="41"/>
        <end position="84"/>
    </location>
</feature>
<feature type="compositionally biased region" description="Acidic residues" evidence="5">
    <location>
        <begin position="549"/>
        <end position="581"/>
    </location>
</feature>
<dbReference type="PANTHER" id="PTHR14091:SF0">
    <property type="entry name" value="PERIODIC TRYPTOPHAN PROTEIN 1 HOMOLOG"/>
    <property type="match status" value="1"/>
</dbReference>
<feature type="repeat" description="WD" evidence="4">
    <location>
        <begin position="427"/>
        <end position="469"/>
    </location>
</feature>
<dbReference type="Proteomes" id="UP001527925">
    <property type="component" value="Unassembled WGS sequence"/>
</dbReference>
<dbReference type="PRINTS" id="PR00320">
    <property type="entry name" value="GPROTEINBRPT"/>
</dbReference>
<dbReference type="InterPro" id="IPR020472">
    <property type="entry name" value="WD40_PAC1"/>
</dbReference>
<evidence type="ECO:0000256" key="3">
    <source>
        <dbReference type="ARBA" id="ARBA00022737"/>
    </source>
</evidence>
<feature type="compositionally biased region" description="Acidic residues" evidence="5">
    <location>
        <begin position="56"/>
        <end position="79"/>
    </location>
</feature>
<dbReference type="PROSITE" id="PS50082">
    <property type="entry name" value="WD_REPEATS_2"/>
    <property type="match status" value="2"/>
</dbReference>
<gene>
    <name evidence="6" type="primary">PWP1</name>
    <name evidence="6" type="ORF">HK105_203533</name>
</gene>
<keyword evidence="2 4" id="KW-0853">WD repeat</keyword>
<evidence type="ECO:0000256" key="1">
    <source>
        <dbReference type="ARBA" id="ARBA00022553"/>
    </source>
</evidence>
<dbReference type="InterPro" id="IPR019775">
    <property type="entry name" value="WD40_repeat_CS"/>
</dbReference>
<accession>A0ABR4NBA2</accession>
<proteinExistence type="predicted"/>
<feature type="repeat" description="WD" evidence="4">
    <location>
        <begin position="292"/>
        <end position="334"/>
    </location>
</feature>
<feature type="region of interest" description="Disordered" evidence="5">
    <location>
        <begin position="265"/>
        <end position="285"/>
    </location>
</feature>
<protein>
    <submittedName>
        <fullName evidence="6">rRNA-processing protein</fullName>
    </submittedName>
</protein>
<dbReference type="Gene3D" id="2.130.10.10">
    <property type="entry name" value="YVTN repeat-like/Quinoprotein amine dehydrogenase"/>
    <property type="match status" value="2"/>
</dbReference>
<reference evidence="6 7" key="1">
    <citation type="submission" date="2023-09" db="EMBL/GenBank/DDBJ databases">
        <title>Pangenome analysis of Batrachochytrium dendrobatidis and related Chytrids.</title>
        <authorList>
            <person name="Yacoub M.N."/>
            <person name="Stajich J.E."/>
            <person name="James T.Y."/>
        </authorList>
    </citation>
    <scope>NUCLEOTIDE SEQUENCE [LARGE SCALE GENOMIC DNA]</scope>
    <source>
        <strain evidence="6 7">JEL0888</strain>
    </source>
</reference>
<dbReference type="EMBL" id="JADGIZ020000014">
    <property type="protein sequence ID" value="KAL2916754.1"/>
    <property type="molecule type" value="Genomic_DNA"/>
</dbReference>
<evidence type="ECO:0000313" key="6">
    <source>
        <dbReference type="EMBL" id="KAL2916754.1"/>
    </source>
</evidence>
<dbReference type="SMART" id="SM00320">
    <property type="entry name" value="WD40"/>
    <property type="match status" value="5"/>
</dbReference>
<dbReference type="PROSITE" id="PS50294">
    <property type="entry name" value="WD_REPEATS_REGION"/>
    <property type="match status" value="2"/>
</dbReference>
<evidence type="ECO:0000256" key="2">
    <source>
        <dbReference type="ARBA" id="ARBA00022574"/>
    </source>
</evidence>
<evidence type="ECO:0000256" key="4">
    <source>
        <dbReference type="PROSITE-ProRule" id="PRU00221"/>
    </source>
</evidence>